<keyword evidence="4" id="KW-0378">Hydrolase</keyword>
<dbReference type="Pfam" id="PF09992">
    <property type="entry name" value="NAGPA"/>
    <property type="match status" value="1"/>
</dbReference>
<dbReference type="PANTHER" id="PTHR40446">
    <property type="entry name" value="N-ACETYLGLUCOSAMINE-1-PHOSPHODIESTER ALPHA-N-ACETYLGLUCOSAMINIDASE"/>
    <property type="match status" value="1"/>
</dbReference>
<dbReference type="InterPro" id="IPR018711">
    <property type="entry name" value="NAGPA"/>
</dbReference>
<comment type="caution">
    <text evidence="4">The sequence shown here is derived from an EMBL/GenBank/DDBJ whole genome shotgun (WGS) entry which is preliminary data.</text>
</comment>
<dbReference type="Proteomes" id="UP001145069">
    <property type="component" value="Unassembled WGS sequence"/>
</dbReference>
<dbReference type="Gene3D" id="2.60.40.1220">
    <property type="match status" value="1"/>
</dbReference>
<sequence>MLHKLLRNSYFYILIIVILFSMIPSQVWAQGGSFVVSPGISYNRIETTYQDMKEQINMLSIDLNNQYAGIEIGVPDPLNSLVRPTQLAKEKTNPGHRVVGAINASFFTYNRKLPMYLLMRNDSIVNTGILGKGKDSYASEPIAFGIDAQGKAKIDRFNLDISFTHETNTYDIYSIDYPRFEQKIYLYTPNYYEQKLDTNQYGVELLIQNTSDTPFESINIGQSIQGKVLDIRKYGETRQFEIPDDGFVISAAGGTYATEFAGISVGDPISIQTSIDDTWKDGKFMLGSGPMLVNNGQVDLSMDPNSSRALEVAPRTAVAIDQDNNKVFFITVDGRSTTSKGMNLIQFANYLKSLGVDQALNLDGGGSTTMAVRTYGDENVRLINRPSDGWERAVSASLQAISYAPTGQAETMLMKPLVTGSVLKGATIALQPDTTYILDKYFNKLPVEESKFQIQLKNGVGQVVGDTYNATSTGAAAISVNYENATSLHSFQVVAQPTKLSLTSANTVYDQGEVASLSVKAIDDNGKVIRYSGDQIDWIIPDGLEMVSNGRFRVTTLEKKQVQVTAKLAGKIAALTLYLNPTNLLLEDFETTDGWETTATQSVSTISQSIGFEPIAVGDHSLKLTYDSNATSGTSVNYVNPTKPITINGNPNDIGMWVYGDGQSGWLRGKIQDANGDEYYLGFTEYNGLTWKGWKYVKAEVPTGAVSPLKLTTIYLAQSNGLLKSDGSIYLDQLEAIYTEDYQPTINTPKVYQSGPVGKTWTVEFNTRIDERTVSNQTVYVLDENGQRVKVDVSLDTTRKKILVKPTTNYVKHDFYKLVITKNISSLYGVPAKVGKEMIFQVN</sequence>
<dbReference type="AlphaFoldDB" id="A0A9X4ADY3"/>
<evidence type="ECO:0000259" key="2">
    <source>
        <dbReference type="Pfam" id="PF09992"/>
    </source>
</evidence>
<dbReference type="EMBL" id="JAMQKC010000002">
    <property type="protein sequence ID" value="MDC3416107.1"/>
    <property type="molecule type" value="Genomic_DNA"/>
</dbReference>
<keyword evidence="5" id="KW-1185">Reference proteome</keyword>
<dbReference type="PANTHER" id="PTHR40446:SF2">
    <property type="entry name" value="N-ACETYLGLUCOSAMINE-1-PHOSPHODIESTER ALPHA-N-ACETYLGLUCOSAMINIDASE"/>
    <property type="match status" value="1"/>
</dbReference>
<feature type="domain" description="SbsA Ig-like" evidence="3">
    <location>
        <begin position="756"/>
        <end position="829"/>
    </location>
</feature>
<keyword evidence="1" id="KW-0732">Signal</keyword>
<evidence type="ECO:0000313" key="4">
    <source>
        <dbReference type="EMBL" id="MDC3416107.1"/>
    </source>
</evidence>
<dbReference type="RefSeq" id="WP_272445089.1">
    <property type="nucleotide sequence ID" value="NZ_JAMQKC010000002.1"/>
</dbReference>
<accession>A0A9X4ADY3</accession>
<dbReference type="GO" id="GO:0016798">
    <property type="term" value="F:hydrolase activity, acting on glycosyl bonds"/>
    <property type="evidence" value="ECO:0007669"/>
    <property type="project" value="UniProtKB-KW"/>
</dbReference>
<proteinExistence type="predicted"/>
<dbReference type="Gene3D" id="2.60.120.430">
    <property type="entry name" value="Galactose-binding lectin"/>
    <property type="match status" value="1"/>
</dbReference>
<gene>
    <name evidence="4" type="ORF">NC799_04160</name>
</gene>
<name>A0A9X4ADY3_9BACI</name>
<dbReference type="InterPro" id="IPR032812">
    <property type="entry name" value="SbsA_Ig"/>
</dbReference>
<dbReference type="Pfam" id="PF13205">
    <property type="entry name" value="Big_5"/>
    <property type="match status" value="1"/>
</dbReference>
<dbReference type="InterPro" id="IPR014755">
    <property type="entry name" value="Cu-Rt/internalin_Ig-like"/>
</dbReference>
<feature type="domain" description="Phosphodiester glycosidase" evidence="2">
    <location>
        <begin position="224"/>
        <end position="396"/>
    </location>
</feature>
<organism evidence="4 5">
    <name type="scientific">Aquibacillus salsiterrae</name>
    <dbReference type="NCBI Taxonomy" id="2950439"/>
    <lineage>
        <taxon>Bacteria</taxon>
        <taxon>Bacillati</taxon>
        <taxon>Bacillota</taxon>
        <taxon>Bacilli</taxon>
        <taxon>Bacillales</taxon>
        <taxon>Bacillaceae</taxon>
        <taxon>Aquibacillus</taxon>
    </lineage>
</organism>
<protein>
    <submittedName>
        <fullName evidence="4">Phosphodiester glycosidase family protein</fullName>
    </submittedName>
</protein>
<evidence type="ECO:0000313" key="5">
    <source>
        <dbReference type="Proteomes" id="UP001145069"/>
    </source>
</evidence>
<evidence type="ECO:0000256" key="1">
    <source>
        <dbReference type="ARBA" id="ARBA00022729"/>
    </source>
</evidence>
<keyword evidence="4" id="KW-0326">Glycosidase</keyword>
<reference evidence="4" key="1">
    <citation type="submission" date="2022-06" db="EMBL/GenBank/DDBJ databases">
        <title>Aquibacillus sp. a new bacterium isolated from soil saline samples.</title>
        <authorList>
            <person name="Galisteo C."/>
            <person name="De La Haba R."/>
            <person name="Sanchez-Porro C."/>
            <person name="Ventosa A."/>
        </authorList>
    </citation>
    <scope>NUCLEOTIDE SEQUENCE</scope>
    <source>
        <strain evidence="4">3ASR75-54</strain>
    </source>
</reference>
<evidence type="ECO:0000259" key="3">
    <source>
        <dbReference type="Pfam" id="PF13205"/>
    </source>
</evidence>